<dbReference type="STRING" id="4572.M7YGE3"/>
<reference evidence="2" key="1">
    <citation type="journal article" date="2013" name="Nature">
        <title>Draft genome of the wheat A-genome progenitor Triticum urartu.</title>
        <authorList>
            <person name="Ling H.Q."/>
            <person name="Zhao S."/>
            <person name="Liu D."/>
            <person name="Wang J."/>
            <person name="Sun H."/>
            <person name="Zhang C."/>
            <person name="Fan H."/>
            <person name="Li D."/>
            <person name="Dong L."/>
            <person name="Tao Y."/>
            <person name="Gao C."/>
            <person name="Wu H."/>
            <person name="Li Y."/>
            <person name="Cui Y."/>
            <person name="Guo X."/>
            <person name="Zheng S."/>
            <person name="Wang B."/>
            <person name="Yu K."/>
            <person name="Liang Q."/>
            <person name="Yang W."/>
            <person name="Lou X."/>
            <person name="Chen J."/>
            <person name="Feng M."/>
            <person name="Jian J."/>
            <person name="Zhang X."/>
            <person name="Luo G."/>
            <person name="Jiang Y."/>
            <person name="Liu J."/>
            <person name="Wang Z."/>
            <person name="Sha Y."/>
            <person name="Zhang B."/>
            <person name="Wu H."/>
            <person name="Tang D."/>
            <person name="Shen Q."/>
            <person name="Xue P."/>
            <person name="Zou S."/>
            <person name="Wang X."/>
            <person name="Liu X."/>
            <person name="Wang F."/>
            <person name="Yang Y."/>
            <person name="An X."/>
            <person name="Dong Z."/>
            <person name="Zhang K."/>
            <person name="Zhang X."/>
            <person name="Luo M.C."/>
            <person name="Dvorak J."/>
            <person name="Tong Y."/>
            <person name="Wang J."/>
            <person name="Yang H."/>
            <person name="Li Z."/>
            <person name="Wang D."/>
            <person name="Zhang A."/>
            <person name="Wang J."/>
        </authorList>
    </citation>
    <scope>NUCLEOTIDE SEQUENCE</scope>
</reference>
<dbReference type="OrthoDB" id="695490at2759"/>
<dbReference type="PANTHER" id="PTHR32141">
    <property type="match status" value="1"/>
</dbReference>
<dbReference type="PANTHER" id="PTHR32141:SF168">
    <property type="entry name" value="OS12G0595200 PROTEIN"/>
    <property type="match status" value="1"/>
</dbReference>
<dbReference type="SUPFAM" id="SSF81383">
    <property type="entry name" value="F-box domain"/>
    <property type="match status" value="1"/>
</dbReference>
<dbReference type="AlphaFoldDB" id="M7YGE3"/>
<dbReference type="InterPro" id="IPR001810">
    <property type="entry name" value="F-box_dom"/>
</dbReference>
<dbReference type="Pfam" id="PF00646">
    <property type="entry name" value="F-box"/>
    <property type="match status" value="1"/>
</dbReference>
<dbReference type="Gene3D" id="1.20.1280.50">
    <property type="match status" value="1"/>
</dbReference>
<name>M7YGE3_TRIUA</name>
<gene>
    <name evidence="2" type="ORF">TRIUR3_23063</name>
</gene>
<organism evidence="2">
    <name type="scientific">Triticum urartu</name>
    <name type="common">Red wild einkorn</name>
    <name type="synonym">Crithodium urartu</name>
    <dbReference type="NCBI Taxonomy" id="4572"/>
    <lineage>
        <taxon>Eukaryota</taxon>
        <taxon>Viridiplantae</taxon>
        <taxon>Streptophyta</taxon>
        <taxon>Embryophyta</taxon>
        <taxon>Tracheophyta</taxon>
        <taxon>Spermatophyta</taxon>
        <taxon>Magnoliopsida</taxon>
        <taxon>Liliopsida</taxon>
        <taxon>Poales</taxon>
        <taxon>Poaceae</taxon>
        <taxon>BOP clade</taxon>
        <taxon>Pooideae</taxon>
        <taxon>Triticodae</taxon>
        <taxon>Triticeae</taxon>
        <taxon>Triticinae</taxon>
        <taxon>Triticum</taxon>
    </lineage>
</organism>
<proteinExistence type="predicted"/>
<protein>
    <recommendedName>
        <fullName evidence="1">F-box domain-containing protein</fullName>
    </recommendedName>
</protein>
<evidence type="ECO:0000313" key="2">
    <source>
        <dbReference type="EMBL" id="EMS49428.1"/>
    </source>
</evidence>
<feature type="domain" description="F-box" evidence="1">
    <location>
        <begin position="9"/>
        <end position="45"/>
    </location>
</feature>
<dbReference type="InterPro" id="IPR055302">
    <property type="entry name" value="F-box_dom-containing"/>
</dbReference>
<sequence length="170" mass="18921">MATGQADLISNLPDDVLGTIVSLLHTRDGCRTHALSRRWRPIWRAAPLNLEGGGSRLREQTISGILSGHLGPVRRISIFMIKSLPRRYDLRTGHPIVDDTADARVNSWLGSRDLAHLEELRLSYEYNTHNSTLPPLRPHSAWPLSAAAVCRPTWPWTSRSSSSSPCGWSP</sequence>
<dbReference type="EMBL" id="KD243400">
    <property type="protein sequence ID" value="EMS49428.1"/>
    <property type="molecule type" value="Genomic_DNA"/>
</dbReference>
<evidence type="ECO:0000259" key="1">
    <source>
        <dbReference type="Pfam" id="PF00646"/>
    </source>
</evidence>
<accession>M7YGE3</accession>
<dbReference type="InterPro" id="IPR036047">
    <property type="entry name" value="F-box-like_dom_sf"/>
</dbReference>